<comment type="caution">
    <text evidence="1">The sequence shown here is derived from an EMBL/GenBank/DDBJ whole genome shotgun (WGS) entry which is preliminary data.</text>
</comment>
<organism evidence="1 2">
    <name type="scientific">Streptomyces gelaticus</name>
    <dbReference type="NCBI Taxonomy" id="285446"/>
    <lineage>
        <taxon>Bacteria</taxon>
        <taxon>Bacillati</taxon>
        <taxon>Actinomycetota</taxon>
        <taxon>Actinomycetes</taxon>
        <taxon>Kitasatosporales</taxon>
        <taxon>Streptomycetaceae</taxon>
        <taxon>Streptomyces</taxon>
    </lineage>
</organism>
<evidence type="ECO:0000313" key="1">
    <source>
        <dbReference type="EMBL" id="GGV92665.1"/>
    </source>
</evidence>
<dbReference type="Proteomes" id="UP000660675">
    <property type="component" value="Unassembled WGS sequence"/>
</dbReference>
<protein>
    <submittedName>
        <fullName evidence="1">Uncharacterized protein</fullName>
    </submittedName>
</protein>
<dbReference type="EMBL" id="BMTF01000022">
    <property type="protein sequence ID" value="GGV92665.1"/>
    <property type="molecule type" value="Genomic_DNA"/>
</dbReference>
<evidence type="ECO:0000313" key="2">
    <source>
        <dbReference type="Proteomes" id="UP000660675"/>
    </source>
</evidence>
<proteinExistence type="predicted"/>
<keyword evidence="2" id="KW-1185">Reference proteome</keyword>
<accession>A0ABQ2W727</accession>
<sequence>MRTPLTPLRPVVEHGYRFEALRYGPATGFVPEPIVLRITDTPQEAIRAIRIQLRANHLFGLTPRELTRALHWSDQGGWVQALAALHRGEPCGFTLMLRGGRHIEWHVRPLTYVSLGAHPRPGRPAPLPTAQKSA</sequence>
<name>A0ABQ2W727_9ACTN</name>
<reference evidence="2" key="1">
    <citation type="journal article" date="2019" name="Int. J. Syst. Evol. Microbiol.">
        <title>The Global Catalogue of Microorganisms (GCM) 10K type strain sequencing project: providing services to taxonomists for standard genome sequencing and annotation.</title>
        <authorList>
            <consortium name="The Broad Institute Genomics Platform"/>
            <consortium name="The Broad Institute Genome Sequencing Center for Infectious Disease"/>
            <person name="Wu L."/>
            <person name="Ma J."/>
        </authorList>
    </citation>
    <scope>NUCLEOTIDE SEQUENCE [LARGE SCALE GENOMIC DNA]</scope>
    <source>
        <strain evidence="2">JCM 4376</strain>
    </source>
</reference>
<gene>
    <name evidence="1" type="ORF">GCM10015535_54140</name>
</gene>
<dbReference type="RefSeq" id="WP_189546862.1">
    <property type="nucleotide sequence ID" value="NZ_BMTF01000022.1"/>
</dbReference>